<proteinExistence type="predicted"/>
<organism evidence="1">
    <name type="scientific">Streptomyces sp. NBC_01393</name>
    <dbReference type="NCBI Taxonomy" id="2903851"/>
    <lineage>
        <taxon>Bacteria</taxon>
        <taxon>Bacillati</taxon>
        <taxon>Actinomycetota</taxon>
        <taxon>Actinomycetes</taxon>
        <taxon>Kitasatosporales</taxon>
        <taxon>Streptomycetaceae</taxon>
        <taxon>Streptomyces</taxon>
    </lineage>
</organism>
<gene>
    <name evidence="1" type="ORF">OG699_37850</name>
</gene>
<name>A0AAU3I6B7_9ACTN</name>
<dbReference type="EMBL" id="CP109546">
    <property type="protein sequence ID" value="WTZ13227.1"/>
    <property type="molecule type" value="Genomic_DNA"/>
</dbReference>
<sequence>MNAELNEGATDGKYKKLVADRGGLGVANSDTIRARVDLNDTWYGRHEDLVKVRPDGKAVHTPNYVQTPPSQAGF</sequence>
<accession>A0AAU3I6B7</accession>
<evidence type="ECO:0000313" key="1">
    <source>
        <dbReference type="EMBL" id="WTZ13227.1"/>
    </source>
</evidence>
<dbReference type="AlphaFoldDB" id="A0AAU3I6B7"/>
<reference evidence="1" key="1">
    <citation type="submission" date="2022-10" db="EMBL/GenBank/DDBJ databases">
        <title>The complete genomes of actinobacterial strains from the NBC collection.</title>
        <authorList>
            <person name="Joergensen T.S."/>
            <person name="Alvarez Arevalo M."/>
            <person name="Sterndorff E.B."/>
            <person name="Faurdal D."/>
            <person name="Vuksanovic O."/>
            <person name="Mourched A.-S."/>
            <person name="Charusanti P."/>
            <person name="Shaw S."/>
            <person name="Blin K."/>
            <person name="Weber T."/>
        </authorList>
    </citation>
    <scope>NUCLEOTIDE SEQUENCE</scope>
    <source>
        <strain evidence="1">NBC_01393</strain>
    </source>
</reference>
<protein>
    <submittedName>
        <fullName evidence="1">Uncharacterized protein</fullName>
    </submittedName>
</protein>